<feature type="region of interest" description="Disordered" evidence="11">
    <location>
        <begin position="441"/>
        <end position="651"/>
    </location>
</feature>
<dbReference type="InterPro" id="IPR002836">
    <property type="entry name" value="PDCD5-like"/>
</dbReference>
<feature type="region of interest" description="Disordered" evidence="11">
    <location>
        <begin position="1151"/>
        <end position="1341"/>
    </location>
</feature>
<evidence type="ECO:0008006" key="16">
    <source>
        <dbReference type="Google" id="ProtNLM"/>
    </source>
</evidence>
<keyword evidence="4 9" id="KW-0863">Zinc-finger</keyword>
<dbReference type="PANTHER" id="PTHR12603">
    <property type="entry name" value="CCR4-NOT TRANSCRIPTION COMPLEX RELATED"/>
    <property type="match status" value="1"/>
</dbReference>
<dbReference type="InterPro" id="IPR000504">
    <property type="entry name" value="RRM_dom"/>
</dbReference>
<evidence type="ECO:0000256" key="8">
    <source>
        <dbReference type="ARBA" id="ARBA00023242"/>
    </source>
</evidence>
<keyword evidence="15" id="KW-1185">Reference proteome</keyword>
<dbReference type="SUPFAM" id="SSF54928">
    <property type="entry name" value="RNA-binding domain, RBD"/>
    <property type="match status" value="1"/>
</dbReference>
<feature type="compositionally biased region" description="Basic and acidic residues" evidence="11">
    <location>
        <begin position="441"/>
        <end position="456"/>
    </location>
</feature>
<dbReference type="GO" id="GO:0005634">
    <property type="term" value="C:nucleus"/>
    <property type="evidence" value="ECO:0007669"/>
    <property type="project" value="UniProtKB-SubCell"/>
</dbReference>
<evidence type="ECO:0000259" key="13">
    <source>
        <dbReference type="PROSITE" id="PS50102"/>
    </source>
</evidence>
<dbReference type="GO" id="GO:0003723">
    <property type="term" value="F:RNA binding"/>
    <property type="evidence" value="ECO:0007669"/>
    <property type="project" value="UniProtKB-UniRule"/>
</dbReference>
<feature type="region of interest" description="Disordered" evidence="11">
    <location>
        <begin position="17"/>
        <end position="46"/>
    </location>
</feature>
<feature type="compositionally biased region" description="Low complexity" evidence="11">
    <location>
        <begin position="851"/>
        <end position="867"/>
    </location>
</feature>
<evidence type="ECO:0000256" key="7">
    <source>
        <dbReference type="ARBA" id="ARBA00023054"/>
    </source>
</evidence>
<evidence type="ECO:0000256" key="4">
    <source>
        <dbReference type="ARBA" id="ARBA00022771"/>
    </source>
</evidence>
<evidence type="ECO:0000313" key="14">
    <source>
        <dbReference type="EMBL" id="THH09989.1"/>
    </source>
</evidence>
<dbReference type="GO" id="GO:0030014">
    <property type="term" value="C:CCR4-NOT complex"/>
    <property type="evidence" value="ECO:0007669"/>
    <property type="project" value="InterPro"/>
</dbReference>
<comment type="subcellular location">
    <subcellularLocation>
        <location evidence="1">Nucleus</location>
    </subcellularLocation>
</comment>
<dbReference type="Proteomes" id="UP000308199">
    <property type="component" value="Unassembled WGS sequence"/>
</dbReference>
<reference evidence="14 15" key="1">
    <citation type="submission" date="2019-02" db="EMBL/GenBank/DDBJ databases">
        <title>Genome sequencing of the rare red list fungi Phellinidium pouzarii.</title>
        <authorList>
            <person name="Buettner E."/>
            <person name="Kellner H."/>
        </authorList>
    </citation>
    <scope>NUCLEOTIDE SEQUENCE [LARGE SCALE GENOMIC DNA]</scope>
    <source>
        <strain evidence="14 15">DSM 108285</strain>
    </source>
</reference>
<dbReference type="EMBL" id="SGPK01000047">
    <property type="protein sequence ID" value="THH09989.1"/>
    <property type="molecule type" value="Genomic_DNA"/>
</dbReference>
<dbReference type="SMART" id="SM00361">
    <property type="entry name" value="RRM_1"/>
    <property type="match status" value="1"/>
</dbReference>
<dbReference type="Gene3D" id="3.30.40.10">
    <property type="entry name" value="Zinc/RING finger domain, C3HC4 (zinc finger)"/>
    <property type="match status" value="1"/>
</dbReference>
<feature type="compositionally biased region" description="Low complexity" evidence="11">
    <location>
        <begin position="526"/>
        <end position="542"/>
    </location>
</feature>
<keyword evidence="5" id="KW-0862">Zinc</keyword>
<evidence type="ECO:0000256" key="6">
    <source>
        <dbReference type="ARBA" id="ARBA00022884"/>
    </source>
</evidence>
<dbReference type="InterPro" id="IPR039515">
    <property type="entry name" value="NOT4_mRING-HC-C4C4"/>
</dbReference>
<dbReference type="SUPFAM" id="SSF46950">
    <property type="entry name" value="Double-stranded DNA-binding domain"/>
    <property type="match status" value="1"/>
</dbReference>
<evidence type="ECO:0000256" key="3">
    <source>
        <dbReference type="ARBA" id="ARBA00022723"/>
    </source>
</evidence>
<feature type="compositionally biased region" description="Polar residues" evidence="11">
    <location>
        <begin position="792"/>
        <end position="803"/>
    </location>
</feature>
<evidence type="ECO:0000259" key="12">
    <source>
        <dbReference type="PROSITE" id="PS50089"/>
    </source>
</evidence>
<feature type="compositionally biased region" description="Low complexity" evidence="11">
    <location>
        <begin position="621"/>
        <end position="643"/>
    </location>
</feature>
<dbReference type="Gene3D" id="3.30.70.330">
    <property type="match status" value="1"/>
</dbReference>
<dbReference type="GO" id="GO:0003677">
    <property type="term" value="F:DNA binding"/>
    <property type="evidence" value="ECO:0007669"/>
    <property type="project" value="InterPro"/>
</dbReference>
<proteinExistence type="inferred from homology"/>
<dbReference type="GO" id="GO:0004842">
    <property type="term" value="F:ubiquitin-protein transferase activity"/>
    <property type="evidence" value="ECO:0007669"/>
    <property type="project" value="InterPro"/>
</dbReference>
<dbReference type="FunFam" id="3.30.40.10:FF:000006">
    <property type="entry name" value="CCR4-NOT transcription complex subunit 4"/>
    <property type="match status" value="1"/>
</dbReference>
<dbReference type="SUPFAM" id="SSF57850">
    <property type="entry name" value="RING/U-box"/>
    <property type="match status" value="1"/>
</dbReference>
<dbReference type="Gene3D" id="1.10.8.140">
    <property type="entry name" value="PDCD5-like"/>
    <property type="match status" value="1"/>
</dbReference>
<evidence type="ECO:0000256" key="10">
    <source>
        <dbReference type="PROSITE-ProRule" id="PRU00176"/>
    </source>
</evidence>
<dbReference type="GO" id="GO:0008270">
    <property type="term" value="F:zinc ion binding"/>
    <property type="evidence" value="ECO:0007669"/>
    <property type="project" value="UniProtKB-KW"/>
</dbReference>
<dbReference type="CDD" id="cd16618">
    <property type="entry name" value="mRING-HC-C4C4_CNOT4"/>
    <property type="match status" value="1"/>
</dbReference>
<accession>A0A4S4LE18</accession>
<evidence type="ECO:0000256" key="2">
    <source>
        <dbReference type="ARBA" id="ARBA00010490"/>
    </source>
</evidence>
<evidence type="ECO:0000256" key="1">
    <source>
        <dbReference type="ARBA" id="ARBA00004123"/>
    </source>
</evidence>
<feature type="compositionally biased region" description="Basic and acidic residues" evidence="11">
    <location>
        <begin position="1151"/>
        <end position="1228"/>
    </location>
</feature>
<evidence type="ECO:0000256" key="5">
    <source>
        <dbReference type="ARBA" id="ARBA00022833"/>
    </source>
</evidence>
<sequence>MDDKELEVIRAARLQQLRQSGSVGQSSQDLPSGSTDPDAEAKRANEEQMRRDLLATVLDSDARQRLARIALVSPTRSTQIESILLRMAQSGQLRNRVGEKQLIELLEQAEDAQSKSGTKGTITFQRRRELEDDNDFDFDFQTGKRRLASSLIRSLTCSLFTDSFCSHTMSMSKLHPSLPAPVVHNSYIPSSQSKSHVLAGVQDAYWSDDEAEDAECPLCLEEMDVSDLNFKPCPCGYQICRFCWHHIKENLNRRCPACRREYSDESVEFKPINKEDHKRLTQQKKQRERERKELEALGRRHLLNVRVVQRNVVYVVGLGSRVAKEELIPTLRSNEFFGQYGKITKILLVKRTPPGGRSPIIGLYITYYRREDAARAISAVDGTPSPSGGGDVMRASHGTTKYCIAFLRGISCTNNGCMDFHEWGDEKDCFTKEDLTTLKHTMKDTESRQRIGKNPEDNNGLPRTAGWGQRPAVPNPTASSGASPVRATRRGHRSTRAAVGGESRPQAASSSRAQTQQDRKSSTTKTPSQASSSRSSTPAIATLPQRPITPVPALPNTKQQKTRRDSQNPLPPRSPTSSVAVESDLGSSEAISTSPAVSVPTVPPVSVRTPSAPPGLPAAPPGLTAHLSGLSESSTTPSPSSLTREGSASSYQISTQAQALLDDVRNRRESSVTSTFFSPFPDLDRTLQNLSGGDGESGGFNFNLDPKLAVDDDHFDATFAEFDGSSALSFGGGYFDPFSSERGDNLSSHFRPPLGLTYASNLPRAFYETFRPLAVEETSLASSGYTGSFNPFSESTEVATQPPAQRISLSQDDDSSRRMSRFGFARERQGSIGLSISATSSPLLSANTSLSSLSLSENPNPSSAASSHTPWPFQRHHDFGPPPGLGLPARVNTPSSARGSPLVPHAHAQTLPQSMQPSYVPQSSRFQPFDVGLSDTSLKDMFGIGRDRFMSRAMASDNNLHAMRPPSGTPFHDPAIMSSLPYTPSPSNDSGLGSMMAENGYSPQPPFSRPPGLSFQQSLQTVAQSTPSLFGQLNNLHMSSPVVTQAQGHIQGSEPLASVSVPPILAMPLGPVREPSPELSPMLSAADFPALPTASTGSDSHLQARAMQATQQPHILGSAVKDEKEQAKIDRKAAKKAVAVERASERERIAKEKAAEKERITHEKAEEKERIAKEKAEEKERTAKQKAEKERVMKEKAERDAEKEKVEKEKMEREKMAVQRKNDAEKTAKNKAIASSAKAIVSRSSTNKAASVAAEPVSPLPILSKMPRKNKPTTKPIRIPREDDSLHEPQSTVSPAITANSETPQPPPTKLPNVSEVVHSTPDTEASMSNTSRSANIGNPSMRPRSVAELLKEIDLEKGQYYLDNHPFFDLTKINPAAKMSLDYGTMARALSAFPVGGGSFADNASTRLNDKTVASFQQLLETLTQTMSDLVQLLPQTTWGSIFDILSQDLKDLKREYSLRSSTSFDGLVHDDLPEDADDEDEFYLDPPTPTMDKRAKWMEIQLAKLEELHRDVNAAAARAILASNDRGWDAHGFLPHLGNTLGRFEQSGLVEENGQKRPMTLDELEKKLVVAKEVAVFAETEMRESMEAMQALKP</sequence>
<dbReference type="InterPro" id="IPR013083">
    <property type="entry name" value="Znf_RING/FYVE/PHD"/>
</dbReference>
<organism evidence="14 15">
    <name type="scientific">Phellinidium pouzarii</name>
    <dbReference type="NCBI Taxonomy" id="167371"/>
    <lineage>
        <taxon>Eukaryota</taxon>
        <taxon>Fungi</taxon>
        <taxon>Dikarya</taxon>
        <taxon>Basidiomycota</taxon>
        <taxon>Agaricomycotina</taxon>
        <taxon>Agaricomycetes</taxon>
        <taxon>Hymenochaetales</taxon>
        <taxon>Hymenochaetaceae</taxon>
        <taxon>Phellinidium</taxon>
    </lineage>
</organism>
<feature type="domain" description="RRM" evidence="13">
    <location>
        <begin position="311"/>
        <end position="400"/>
    </location>
</feature>
<feature type="region of interest" description="Disordered" evidence="11">
    <location>
        <begin position="851"/>
        <end position="900"/>
    </location>
</feature>
<dbReference type="InterPro" id="IPR003954">
    <property type="entry name" value="RRM_euk-type"/>
</dbReference>
<keyword evidence="6 10" id="KW-0694">RNA-binding</keyword>
<dbReference type="Pfam" id="PF01984">
    <property type="entry name" value="dsDNA_bind"/>
    <property type="match status" value="1"/>
</dbReference>
<dbReference type="InterPro" id="IPR036883">
    <property type="entry name" value="PDCD5-like_sf"/>
</dbReference>
<dbReference type="Pfam" id="PF14570">
    <property type="entry name" value="zf-RING_4"/>
    <property type="match status" value="1"/>
</dbReference>
<feature type="compositionally biased region" description="Polar residues" evidence="11">
    <location>
        <begin position="575"/>
        <end position="591"/>
    </location>
</feature>
<dbReference type="PANTHER" id="PTHR12603:SF0">
    <property type="entry name" value="CCR4-NOT TRANSCRIPTION COMPLEX SUBUNIT 4"/>
    <property type="match status" value="1"/>
</dbReference>
<evidence type="ECO:0000313" key="15">
    <source>
        <dbReference type="Proteomes" id="UP000308199"/>
    </source>
</evidence>
<dbReference type="InterPro" id="IPR039780">
    <property type="entry name" value="Mot2"/>
</dbReference>
<feature type="compositionally biased region" description="Low complexity" evidence="11">
    <location>
        <begin position="1230"/>
        <end position="1245"/>
    </location>
</feature>
<name>A0A4S4LE18_9AGAM</name>
<gene>
    <name evidence="14" type="ORF">EW145_g1632</name>
</gene>
<feature type="compositionally biased region" description="Low complexity" evidence="11">
    <location>
        <begin position="592"/>
        <end position="610"/>
    </location>
</feature>
<evidence type="ECO:0000256" key="9">
    <source>
        <dbReference type="PROSITE-ProRule" id="PRU00175"/>
    </source>
</evidence>
<feature type="domain" description="RING-type" evidence="12">
    <location>
        <begin position="216"/>
        <end position="259"/>
    </location>
</feature>
<feature type="compositionally biased region" description="Polar residues" evidence="11">
    <location>
        <begin position="17"/>
        <end position="35"/>
    </location>
</feature>
<protein>
    <recommendedName>
        <fullName evidence="16">RING-type domain-containing protein</fullName>
    </recommendedName>
</protein>
<dbReference type="OrthoDB" id="1923159at2759"/>
<keyword evidence="8" id="KW-0539">Nucleus</keyword>
<evidence type="ECO:0000256" key="11">
    <source>
        <dbReference type="SAM" id="MobiDB-lite"/>
    </source>
</evidence>
<feature type="compositionally biased region" description="Polar residues" evidence="11">
    <location>
        <begin position="1288"/>
        <end position="1303"/>
    </location>
</feature>
<keyword evidence="3" id="KW-0479">Metal-binding</keyword>
<feature type="region of interest" description="Disordered" evidence="11">
    <location>
        <begin position="792"/>
        <end position="818"/>
    </location>
</feature>
<dbReference type="InterPro" id="IPR035979">
    <property type="entry name" value="RBD_domain_sf"/>
</dbReference>
<dbReference type="InterPro" id="IPR012677">
    <property type="entry name" value="Nucleotide-bd_a/b_plait_sf"/>
</dbReference>
<comment type="caution">
    <text evidence="14">The sequence shown here is derived from an EMBL/GenBank/DDBJ whole genome shotgun (WGS) entry which is preliminary data.</text>
</comment>
<dbReference type="PROSITE" id="PS50102">
    <property type="entry name" value="RRM"/>
    <property type="match status" value="1"/>
</dbReference>
<comment type="similarity">
    <text evidence="2">Belongs to the PDCD5 family.</text>
</comment>
<dbReference type="PROSITE" id="PS50089">
    <property type="entry name" value="ZF_RING_2"/>
    <property type="match status" value="1"/>
</dbReference>
<feature type="compositionally biased region" description="Pro residues" evidence="11">
    <location>
        <begin position="611"/>
        <end position="620"/>
    </location>
</feature>
<feature type="compositionally biased region" description="Low complexity" evidence="11">
    <location>
        <begin position="503"/>
        <end position="516"/>
    </location>
</feature>
<dbReference type="GO" id="GO:0016567">
    <property type="term" value="P:protein ubiquitination"/>
    <property type="evidence" value="ECO:0007669"/>
    <property type="project" value="TreeGrafter"/>
</dbReference>
<feature type="compositionally biased region" description="Polar residues" evidence="11">
    <location>
        <begin position="1321"/>
        <end position="1339"/>
    </location>
</feature>
<keyword evidence="7" id="KW-0175">Coiled coil</keyword>
<dbReference type="InterPro" id="IPR001841">
    <property type="entry name" value="Znf_RING"/>
</dbReference>